<dbReference type="InterPro" id="IPR036291">
    <property type="entry name" value="NAD(P)-bd_dom_sf"/>
</dbReference>
<evidence type="ECO:0000256" key="1">
    <source>
        <dbReference type="ARBA" id="ARBA00006484"/>
    </source>
</evidence>
<dbReference type="Gene3D" id="3.40.50.720">
    <property type="entry name" value="NAD(P)-binding Rossmann-like Domain"/>
    <property type="match status" value="1"/>
</dbReference>
<dbReference type="EMBL" id="JBFAEG010000037">
    <property type="protein sequence ID" value="MEU5712529.1"/>
    <property type="molecule type" value="Genomic_DNA"/>
</dbReference>
<protein>
    <submittedName>
        <fullName evidence="4">SDR family oxidoreductase</fullName>
    </submittedName>
</protein>
<dbReference type="Pfam" id="PF13561">
    <property type="entry name" value="adh_short_C2"/>
    <property type="match status" value="1"/>
</dbReference>
<dbReference type="PRINTS" id="PR00081">
    <property type="entry name" value="GDHRDH"/>
</dbReference>
<dbReference type="Proteomes" id="UP001551011">
    <property type="component" value="Unassembled WGS sequence"/>
</dbReference>
<comment type="similarity">
    <text evidence="1">Belongs to the short-chain dehydrogenases/reductases (SDR) family.</text>
</comment>
<sequence length="254" mass="26238">MTGKEGHVMSDIFGEGRKAALVFGGSRGIGAAAVARLAADGYAVAFTYASRADKANELVDSVEREGGRAFAIQADSADAEAVRGAVAQAVNRFGALSVVVVNAGIFRMGTIDTVTLEELDTMLAINVRAVFLSIQATLPHVVDGARIITIGSNAAISTRTPGTSVYQMTKAALVGLVRGVALDLAPRGITVNNIQPGPTHTDLNADFVDMLAESSPLKRVGAPEEIAALISYLAGEESRYMTGASITIDGGTTL</sequence>
<evidence type="ECO:0000259" key="3">
    <source>
        <dbReference type="SMART" id="SM00822"/>
    </source>
</evidence>
<keyword evidence="2" id="KW-0560">Oxidoreductase</keyword>
<reference evidence="4 5" key="1">
    <citation type="submission" date="2024-06" db="EMBL/GenBank/DDBJ databases">
        <title>The Natural Products Discovery Center: Release of the First 8490 Sequenced Strains for Exploring Actinobacteria Biosynthetic Diversity.</title>
        <authorList>
            <person name="Kalkreuter E."/>
            <person name="Kautsar S.A."/>
            <person name="Yang D."/>
            <person name="Bader C.D."/>
            <person name="Teijaro C.N."/>
            <person name="Fluegel L."/>
            <person name="Davis C.M."/>
            <person name="Simpson J.R."/>
            <person name="Lauterbach L."/>
            <person name="Steele A.D."/>
            <person name="Gui C."/>
            <person name="Meng S."/>
            <person name="Li G."/>
            <person name="Viehrig K."/>
            <person name="Ye F."/>
            <person name="Su P."/>
            <person name="Kiefer A.F."/>
            <person name="Nichols A."/>
            <person name="Cepeda A.J."/>
            <person name="Yan W."/>
            <person name="Fan B."/>
            <person name="Jiang Y."/>
            <person name="Adhikari A."/>
            <person name="Zheng C.-J."/>
            <person name="Schuster L."/>
            <person name="Cowan T.M."/>
            <person name="Smanski M.J."/>
            <person name="Chevrette M.G."/>
            <person name="De Carvalho L.P.S."/>
            <person name="Shen B."/>
        </authorList>
    </citation>
    <scope>NUCLEOTIDE SEQUENCE [LARGE SCALE GENOMIC DNA]</scope>
    <source>
        <strain evidence="4 5">NPDC020594</strain>
    </source>
</reference>
<evidence type="ECO:0000313" key="4">
    <source>
        <dbReference type="EMBL" id="MEU5712529.1"/>
    </source>
</evidence>
<evidence type="ECO:0000313" key="5">
    <source>
        <dbReference type="Proteomes" id="UP001551011"/>
    </source>
</evidence>
<feature type="domain" description="Ketoreductase" evidence="3">
    <location>
        <begin position="18"/>
        <end position="201"/>
    </location>
</feature>
<organism evidence="4 5">
    <name type="scientific">Streptomyces flaveolus</name>
    <dbReference type="NCBI Taxonomy" id="67297"/>
    <lineage>
        <taxon>Bacteria</taxon>
        <taxon>Bacillati</taxon>
        <taxon>Actinomycetota</taxon>
        <taxon>Actinomycetes</taxon>
        <taxon>Kitasatosporales</taxon>
        <taxon>Streptomycetaceae</taxon>
        <taxon>Streptomyces</taxon>
    </lineage>
</organism>
<dbReference type="InterPro" id="IPR057326">
    <property type="entry name" value="KR_dom"/>
</dbReference>
<dbReference type="SMART" id="SM00822">
    <property type="entry name" value="PKS_KR"/>
    <property type="match status" value="1"/>
</dbReference>
<accession>A0ABV3AKQ0</accession>
<proteinExistence type="inferred from homology"/>
<dbReference type="PANTHER" id="PTHR43639">
    <property type="entry name" value="OXIDOREDUCTASE, SHORT-CHAIN DEHYDROGENASE/REDUCTASE FAMILY (AFU_ORTHOLOGUE AFUA_5G02870)"/>
    <property type="match status" value="1"/>
</dbReference>
<dbReference type="PANTHER" id="PTHR43639:SF1">
    <property type="entry name" value="SHORT-CHAIN DEHYDROGENASE_REDUCTASE FAMILY PROTEIN"/>
    <property type="match status" value="1"/>
</dbReference>
<dbReference type="RefSeq" id="WP_356196033.1">
    <property type="nucleotide sequence ID" value="NZ_JBEXDP010000064.1"/>
</dbReference>
<evidence type="ECO:0000256" key="2">
    <source>
        <dbReference type="ARBA" id="ARBA00023002"/>
    </source>
</evidence>
<keyword evidence="5" id="KW-1185">Reference proteome</keyword>
<gene>
    <name evidence="4" type="ORF">AB0H04_37830</name>
</gene>
<dbReference type="SUPFAM" id="SSF51735">
    <property type="entry name" value="NAD(P)-binding Rossmann-fold domains"/>
    <property type="match status" value="1"/>
</dbReference>
<comment type="caution">
    <text evidence="4">The sequence shown here is derived from an EMBL/GenBank/DDBJ whole genome shotgun (WGS) entry which is preliminary data.</text>
</comment>
<dbReference type="InterPro" id="IPR002347">
    <property type="entry name" value="SDR_fam"/>
</dbReference>
<name>A0ABV3AKQ0_9ACTN</name>